<evidence type="ECO:0000259" key="8">
    <source>
        <dbReference type="PROSITE" id="PS50109"/>
    </source>
</evidence>
<dbReference type="GO" id="GO:0016301">
    <property type="term" value="F:kinase activity"/>
    <property type="evidence" value="ECO:0007669"/>
    <property type="project" value="UniProtKB-KW"/>
</dbReference>
<feature type="transmembrane region" description="Helical" evidence="7">
    <location>
        <begin position="201"/>
        <end position="221"/>
    </location>
</feature>
<keyword evidence="7" id="KW-1133">Transmembrane helix</keyword>
<dbReference type="InterPro" id="IPR003661">
    <property type="entry name" value="HisK_dim/P_dom"/>
</dbReference>
<keyword evidence="5 9" id="KW-0418">Kinase</keyword>
<name>A0ABS4SPT8_9PROT</name>
<dbReference type="CDD" id="cd16922">
    <property type="entry name" value="HATPase_EvgS-ArcB-TorS-like"/>
    <property type="match status" value="1"/>
</dbReference>
<sequence length="479" mass="50934">MKDAAAPREPVPGLEEEAGHGRAVAFMLVAVVISLSIGVVGYVQTTLRTVRAGLPVAVMEQEREIAGLSNAMERLLLDLRTARMGGRAVEGGINLDIAHILDHLATAESWLSRMRSSHAFDDMVGASAVHAIVNPVLIDVRGWLESGIHGLPPTSPLVLRLCDRRVNDAILDVIPLLDAAQDRAVRVLKGQGAALDRFQDGMVGILVLVAALAVLSIQLVLRALADRRRVARALEDARDAAERASVAKSQFLAGMSHELRTPLNAIIGFSAMIRDQAHGPVGDASYLEYGADIHDSGAHLLSIVNDVLDLAKVEAGRYVLEREAVDLGAVVRATLRTLAPRAREGGVTLAEDMPAGPTPVNGDERALRQVLLNLVSNAVKFTLPGGIVRVGAHRIRGGYVTLEVVDTGIGIPEDRIDAVLRPFEQIDNGLQRRYEGTGLGLPLARSLVELHGGVLRIASRAGAGTTVSVDLPVYAAAAR</sequence>
<dbReference type="Gene3D" id="3.30.565.10">
    <property type="entry name" value="Histidine kinase-like ATPase, C-terminal domain"/>
    <property type="match status" value="1"/>
</dbReference>
<dbReference type="SUPFAM" id="SSF55874">
    <property type="entry name" value="ATPase domain of HSP90 chaperone/DNA topoisomerase II/histidine kinase"/>
    <property type="match status" value="1"/>
</dbReference>
<feature type="domain" description="Histidine kinase" evidence="8">
    <location>
        <begin position="254"/>
        <end position="475"/>
    </location>
</feature>
<dbReference type="EMBL" id="JAGINP010000016">
    <property type="protein sequence ID" value="MBP2294560.1"/>
    <property type="molecule type" value="Genomic_DNA"/>
</dbReference>
<dbReference type="InterPro" id="IPR036097">
    <property type="entry name" value="HisK_dim/P_sf"/>
</dbReference>
<organism evidence="9 10">
    <name type="scientific">Azospirillum rugosum</name>
    <dbReference type="NCBI Taxonomy" id="416170"/>
    <lineage>
        <taxon>Bacteria</taxon>
        <taxon>Pseudomonadati</taxon>
        <taxon>Pseudomonadota</taxon>
        <taxon>Alphaproteobacteria</taxon>
        <taxon>Rhodospirillales</taxon>
        <taxon>Azospirillaceae</taxon>
        <taxon>Azospirillum</taxon>
    </lineage>
</organism>
<dbReference type="PANTHER" id="PTHR43711">
    <property type="entry name" value="TWO-COMPONENT HISTIDINE KINASE"/>
    <property type="match status" value="1"/>
</dbReference>
<evidence type="ECO:0000256" key="7">
    <source>
        <dbReference type="SAM" id="Phobius"/>
    </source>
</evidence>
<dbReference type="InterPro" id="IPR005467">
    <property type="entry name" value="His_kinase_dom"/>
</dbReference>
<dbReference type="Pfam" id="PF02518">
    <property type="entry name" value="HATPase_c"/>
    <property type="match status" value="1"/>
</dbReference>
<comment type="catalytic activity">
    <reaction evidence="1">
        <text>ATP + protein L-histidine = ADP + protein N-phospho-L-histidine.</text>
        <dbReference type="EC" id="2.7.13.3"/>
    </reaction>
</comment>
<protein>
    <recommendedName>
        <fullName evidence="2">histidine kinase</fullName>
        <ecNumber evidence="2">2.7.13.3</ecNumber>
    </recommendedName>
</protein>
<dbReference type="SMART" id="SM00388">
    <property type="entry name" value="HisKA"/>
    <property type="match status" value="1"/>
</dbReference>
<evidence type="ECO:0000256" key="5">
    <source>
        <dbReference type="ARBA" id="ARBA00022777"/>
    </source>
</evidence>
<dbReference type="SMART" id="SM00387">
    <property type="entry name" value="HATPase_c"/>
    <property type="match status" value="1"/>
</dbReference>
<dbReference type="InterPro" id="IPR003594">
    <property type="entry name" value="HATPase_dom"/>
</dbReference>
<evidence type="ECO:0000256" key="3">
    <source>
        <dbReference type="ARBA" id="ARBA00022553"/>
    </source>
</evidence>
<dbReference type="SUPFAM" id="SSF47384">
    <property type="entry name" value="Homodimeric domain of signal transducing histidine kinase"/>
    <property type="match status" value="1"/>
</dbReference>
<dbReference type="PROSITE" id="PS50109">
    <property type="entry name" value="HIS_KIN"/>
    <property type="match status" value="1"/>
</dbReference>
<feature type="transmembrane region" description="Helical" evidence="7">
    <location>
        <begin position="23"/>
        <end position="43"/>
    </location>
</feature>
<dbReference type="InterPro" id="IPR036890">
    <property type="entry name" value="HATPase_C_sf"/>
</dbReference>
<keyword evidence="10" id="KW-1185">Reference proteome</keyword>
<evidence type="ECO:0000313" key="9">
    <source>
        <dbReference type="EMBL" id="MBP2294560.1"/>
    </source>
</evidence>
<dbReference type="PANTHER" id="PTHR43711:SF26">
    <property type="entry name" value="SENSOR HISTIDINE KINASE RCSC"/>
    <property type="match status" value="1"/>
</dbReference>
<evidence type="ECO:0000256" key="1">
    <source>
        <dbReference type="ARBA" id="ARBA00000085"/>
    </source>
</evidence>
<dbReference type="PRINTS" id="PR00344">
    <property type="entry name" value="BCTRLSENSOR"/>
</dbReference>
<dbReference type="InterPro" id="IPR004358">
    <property type="entry name" value="Sig_transdc_His_kin-like_C"/>
</dbReference>
<keyword evidence="7" id="KW-0472">Membrane</keyword>
<keyword evidence="7" id="KW-0812">Transmembrane</keyword>
<dbReference type="Pfam" id="PF00512">
    <property type="entry name" value="HisKA"/>
    <property type="match status" value="1"/>
</dbReference>
<dbReference type="InterPro" id="IPR050736">
    <property type="entry name" value="Sensor_HK_Regulatory"/>
</dbReference>
<dbReference type="EC" id="2.7.13.3" evidence="2"/>
<dbReference type="RefSeq" id="WP_209768772.1">
    <property type="nucleotide sequence ID" value="NZ_JAGINP010000016.1"/>
</dbReference>
<evidence type="ECO:0000313" key="10">
    <source>
        <dbReference type="Proteomes" id="UP000781958"/>
    </source>
</evidence>
<keyword evidence="4" id="KW-0808">Transferase</keyword>
<keyword evidence="6" id="KW-0902">Two-component regulatory system</keyword>
<evidence type="ECO:0000256" key="6">
    <source>
        <dbReference type="ARBA" id="ARBA00023012"/>
    </source>
</evidence>
<dbReference type="CDD" id="cd00082">
    <property type="entry name" value="HisKA"/>
    <property type="match status" value="1"/>
</dbReference>
<proteinExistence type="predicted"/>
<reference evidence="9 10" key="1">
    <citation type="submission" date="2021-03" db="EMBL/GenBank/DDBJ databases">
        <title>Genomic Encyclopedia of Type Strains, Phase III (KMG-III): the genomes of soil and plant-associated and newly described type strains.</title>
        <authorList>
            <person name="Whitman W."/>
        </authorList>
    </citation>
    <scope>NUCLEOTIDE SEQUENCE [LARGE SCALE GENOMIC DNA]</scope>
    <source>
        <strain evidence="9 10">IMMIB AFH-6</strain>
    </source>
</reference>
<gene>
    <name evidence="9" type="ORF">J2851_004350</name>
</gene>
<keyword evidence="3" id="KW-0597">Phosphoprotein</keyword>
<evidence type="ECO:0000256" key="4">
    <source>
        <dbReference type="ARBA" id="ARBA00022679"/>
    </source>
</evidence>
<comment type="caution">
    <text evidence="9">The sequence shown here is derived from an EMBL/GenBank/DDBJ whole genome shotgun (WGS) entry which is preliminary data.</text>
</comment>
<dbReference type="Proteomes" id="UP000781958">
    <property type="component" value="Unassembled WGS sequence"/>
</dbReference>
<accession>A0ABS4SPT8</accession>
<evidence type="ECO:0000256" key="2">
    <source>
        <dbReference type="ARBA" id="ARBA00012438"/>
    </source>
</evidence>
<dbReference type="Gene3D" id="1.10.287.130">
    <property type="match status" value="1"/>
</dbReference>